<keyword evidence="3 10" id="KW-0812">Transmembrane</keyword>
<evidence type="ECO:0000313" key="12">
    <source>
        <dbReference type="EMBL" id="KAF9527794.1"/>
    </source>
</evidence>
<evidence type="ECO:0000256" key="4">
    <source>
        <dbReference type="ARBA" id="ARBA00022968"/>
    </source>
</evidence>
<protein>
    <submittedName>
        <fullName evidence="12">Beta-glucan synthesis-associated</fullName>
    </submittedName>
</protein>
<keyword evidence="5 10" id="KW-1133">Transmembrane helix</keyword>
<gene>
    <name evidence="12" type="ORF">CPB83DRAFT_377763</name>
</gene>
<keyword evidence="6 10" id="KW-0472">Membrane</keyword>
<dbReference type="Proteomes" id="UP000807306">
    <property type="component" value="Unassembled WGS sequence"/>
</dbReference>
<dbReference type="PANTHER" id="PTHR31361">
    <property type="entry name" value="BETA-GLUCAN SYNTHESIS-ASSOCIATED PROTEIN KRE6-RELATED"/>
    <property type="match status" value="1"/>
</dbReference>
<dbReference type="PROSITE" id="PS51762">
    <property type="entry name" value="GH16_2"/>
    <property type="match status" value="1"/>
</dbReference>
<dbReference type="GO" id="GO:0015926">
    <property type="term" value="F:glucosidase activity"/>
    <property type="evidence" value="ECO:0007669"/>
    <property type="project" value="TreeGrafter"/>
</dbReference>
<feature type="compositionally biased region" description="Basic residues" evidence="9">
    <location>
        <begin position="1"/>
        <end position="12"/>
    </location>
</feature>
<dbReference type="OrthoDB" id="412647at2759"/>
<dbReference type="AlphaFoldDB" id="A0A9P6JPK7"/>
<evidence type="ECO:0000256" key="6">
    <source>
        <dbReference type="ARBA" id="ARBA00023136"/>
    </source>
</evidence>
<dbReference type="GO" id="GO:0005789">
    <property type="term" value="C:endoplasmic reticulum membrane"/>
    <property type="evidence" value="ECO:0007669"/>
    <property type="project" value="TreeGrafter"/>
</dbReference>
<dbReference type="PANTHER" id="PTHR31361:SF1">
    <property type="entry name" value="BETA-GLUCAN SYNTHESIS-ASSOCIATED PROTEIN KRE6-RELATED"/>
    <property type="match status" value="1"/>
</dbReference>
<dbReference type="InterPro" id="IPR013320">
    <property type="entry name" value="ConA-like_dom_sf"/>
</dbReference>
<sequence>MSSHSHPSHRSYQRINDSSSPSANHISNPAHNSFRRVASSHSLLQDNSAYNSLNANHGFVTPLSDKFSLPPDPRAWGSNLSLHVKEPDDYLHDPDFKRDKRLGSAIHGIVSTRAILNLGCLFLVVSGLLILFIGYPITAHILSHEGSMFGGFNIGGMNASGQIPTFIGNWGLIDNDTPTEVRTKKSYSDPSKTLQLVFSDEFETEGRTFYPGDDPYWEAVDLHYWSTNNLEWYDPSAITTRTGALEITLSNTTENHNMKYTGGMMSTWNKFCFTGGLLEASVTLPGFSNVAGLWPAVWTMGNLGRAGYGATLEGMWPYSYDACDVGTVKNQTLDGKPVAATNNPYGSGPLSYLPGQKLSRCTCKGESHPGPVHSNGDYVGRSAPEIDAFEAQNVAYGDFSIVGQVSQSAQWAPYNANFTWFNTTDNMNIANSTITFPNTYLGGEYQQATSIISLTDQNCYEMGTDISHCFSVYGFEYQPGFDDAYISWVSDGKVAWTIKAGGLAADSRTEISARPIPQEPMYLITNLGLSKNFGDVDFDHLVFPTTMRVDWIRVYQEKDNINIGCNPRNFPTSAYIHEYNEAYTNWNLTTWQDDYKQPFPKNRWLGEC</sequence>
<feature type="domain" description="GH16" evidence="11">
    <location>
        <begin position="182"/>
        <end position="560"/>
    </location>
</feature>
<dbReference type="InterPro" id="IPR000757">
    <property type="entry name" value="Beta-glucanase-like"/>
</dbReference>
<evidence type="ECO:0000256" key="2">
    <source>
        <dbReference type="ARBA" id="ARBA00010962"/>
    </source>
</evidence>
<organism evidence="12 13">
    <name type="scientific">Crepidotus variabilis</name>
    <dbReference type="NCBI Taxonomy" id="179855"/>
    <lineage>
        <taxon>Eukaryota</taxon>
        <taxon>Fungi</taxon>
        <taxon>Dikarya</taxon>
        <taxon>Basidiomycota</taxon>
        <taxon>Agaricomycotina</taxon>
        <taxon>Agaricomycetes</taxon>
        <taxon>Agaricomycetidae</taxon>
        <taxon>Agaricales</taxon>
        <taxon>Agaricineae</taxon>
        <taxon>Crepidotaceae</taxon>
        <taxon>Crepidotus</taxon>
    </lineage>
</organism>
<evidence type="ECO:0000313" key="13">
    <source>
        <dbReference type="Proteomes" id="UP000807306"/>
    </source>
</evidence>
<evidence type="ECO:0000256" key="8">
    <source>
        <dbReference type="ARBA" id="ARBA00023316"/>
    </source>
</evidence>
<proteinExistence type="inferred from homology"/>
<evidence type="ECO:0000259" key="11">
    <source>
        <dbReference type="PROSITE" id="PS51762"/>
    </source>
</evidence>
<evidence type="ECO:0000256" key="3">
    <source>
        <dbReference type="ARBA" id="ARBA00022692"/>
    </source>
</evidence>
<dbReference type="GO" id="GO:0005886">
    <property type="term" value="C:plasma membrane"/>
    <property type="evidence" value="ECO:0007669"/>
    <property type="project" value="TreeGrafter"/>
</dbReference>
<accession>A0A9P6JPK7</accession>
<dbReference type="Gene3D" id="2.60.120.200">
    <property type="match status" value="2"/>
</dbReference>
<feature type="compositionally biased region" description="Polar residues" evidence="9">
    <location>
        <begin position="13"/>
        <end position="30"/>
    </location>
</feature>
<evidence type="ECO:0000256" key="1">
    <source>
        <dbReference type="ARBA" id="ARBA00004606"/>
    </source>
</evidence>
<feature type="transmembrane region" description="Helical" evidence="10">
    <location>
        <begin position="114"/>
        <end position="135"/>
    </location>
</feature>
<comment type="similarity">
    <text evidence="2">Belongs to the SKN1/KRE6 family.</text>
</comment>
<evidence type="ECO:0000256" key="5">
    <source>
        <dbReference type="ARBA" id="ARBA00022989"/>
    </source>
</evidence>
<evidence type="ECO:0000256" key="9">
    <source>
        <dbReference type="SAM" id="MobiDB-lite"/>
    </source>
</evidence>
<keyword evidence="13" id="KW-1185">Reference proteome</keyword>
<dbReference type="Pfam" id="PF03935">
    <property type="entry name" value="SKN1_KRE6_Sbg1"/>
    <property type="match status" value="1"/>
</dbReference>
<keyword evidence="4" id="KW-0735">Signal-anchor</keyword>
<dbReference type="GO" id="GO:0031505">
    <property type="term" value="P:fungal-type cell wall organization"/>
    <property type="evidence" value="ECO:0007669"/>
    <property type="project" value="TreeGrafter"/>
</dbReference>
<dbReference type="GO" id="GO:0006078">
    <property type="term" value="P:(1-&gt;6)-beta-D-glucan biosynthetic process"/>
    <property type="evidence" value="ECO:0007669"/>
    <property type="project" value="TreeGrafter"/>
</dbReference>
<comment type="caution">
    <text evidence="12">The sequence shown here is derived from an EMBL/GenBank/DDBJ whole genome shotgun (WGS) entry which is preliminary data.</text>
</comment>
<feature type="region of interest" description="Disordered" evidence="9">
    <location>
        <begin position="1"/>
        <end position="30"/>
    </location>
</feature>
<keyword evidence="8" id="KW-0961">Cell wall biogenesis/degradation</keyword>
<keyword evidence="7" id="KW-0325">Glycoprotein</keyword>
<evidence type="ECO:0000256" key="10">
    <source>
        <dbReference type="SAM" id="Phobius"/>
    </source>
</evidence>
<evidence type="ECO:0000256" key="7">
    <source>
        <dbReference type="ARBA" id="ARBA00023180"/>
    </source>
</evidence>
<reference evidence="12" key="1">
    <citation type="submission" date="2020-11" db="EMBL/GenBank/DDBJ databases">
        <authorList>
            <consortium name="DOE Joint Genome Institute"/>
            <person name="Ahrendt S."/>
            <person name="Riley R."/>
            <person name="Andreopoulos W."/>
            <person name="Labutti K."/>
            <person name="Pangilinan J."/>
            <person name="Ruiz-Duenas F.J."/>
            <person name="Barrasa J.M."/>
            <person name="Sanchez-Garcia M."/>
            <person name="Camarero S."/>
            <person name="Miyauchi S."/>
            <person name="Serrano A."/>
            <person name="Linde D."/>
            <person name="Babiker R."/>
            <person name="Drula E."/>
            <person name="Ayuso-Fernandez I."/>
            <person name="Pacheco R."/>
            <person name="Padilla G."/>
            <person name="Ferreira P."/>
            <person name="Barriuso J."/>
            <person name="Kellner H."/>
            <person name="Castanera R."/>
            <person name="Alfaro M."/>
            <person name="Ramirez L."/>
            <person name="Pisabarro A.G."/>
            <person name="Kuo A."/>
            <person name="Tritt A."/>
            <person name="Lipzen A."/>
            <person name="He G."/>
            <person name="Yan M."/>
            <person name="Ng V."/>
            <person name="Cullen D."/>
            <person name="Martin F."/>
            <person name="Rosso M.-N."/>
            <person name="Henrissat B."/>
            <person name="Hibbett D."/>
            <person name="Martinez A.T."/>
            <person name="Grigoriev I.V."/>
        </authorList>
    </citation>
    <scope>NUCLEOTIDE SEQUENCE</scope>
    <source>
        <strain evidence="12">CBS 506.95</strain>
    </source>
</reference>
<comment type="subcellular location">
    <subcellularLocation>
        <location evidence="1">Membrane</location>
        <topology evidence="1">Single-pass type II membrane protein</topology>
    </subcellularLocation>
</comment>
<dbReference type="EMBL" id="MU157858">
    <property type="protein sequence ID" value="KAF9527794.1"/>
    <property type="molecule type" value="Genomic_DNA"/>
</dbReference>
<dbReference type="SUPFAM" id="SSF49899">
    <property type="entry name" value="Concanavalin A-like lectins/glucanases"/>
    <property type="match status" value="1"/>
</dbReference>
<dbReference type="InterPro" id="IPR005629">
    <property type="entry name" value="Skn1/Kre6/Sbg1"/>
</dbReference>
<name>A0A9P6JPK7_9AGAR</name>